<dbReference type="InterPro" id="IPR023631">
    <property type="entry name" value="Amidase_dom"/>
</dbReference>
<comment type="similarity">
    <text evidence="1">Belongs to the amidase family.</text>
</comment>
<dbReference type="EMBL" id="LT607413">
    <property type="protein sequence ID" value="SCE80150.1"/>
    <property type="molecule type" value="Genomic_DNA"/>
</dbReference>
<evidence type="ECO:0000259" key="2">
    <source>
        <dbReference type="Pfam" id="PF01425"/>
    </source>
</evidence>
<dbReference type="Pfam" id="PF01425">
    <property type="entry name" value="Amidase"/>
    <property type="match status" value="1"/>
</dbReference>
<dbReference type="AlphaFoldDB" id="A0A1C4V805"/>
<dbReference type="InterPro" id="IPR036928">
    <property type="entry name" value="AS_sf"/>
</dbReference>
<evidence type="ECO:0000313" key="3">
    <source>
        <dbReference type="EMBL" id="SCE80150.1"/>
    </source>
</evidence>
<evidence type="ECO:0000313" key="4">
    <source>
        <dbReference type="Proteomes" id="UP000198253"/>
    </source>
</evidence>
<dbReference type="SUPFAM" id="SSF75304">
    <property type="entry name" value="Amidase signature (AS) enzymes"/>
    <property type="match status" value="1"/>
</dbReference>
<sequence>MQDIMPTWVGATAKQIARGVRRGDVSATQVVADHLDHVARADADLAAFRTVRGGEAITEAEKVDEQEDLANLPLAGVPVAVKENTPVAGLPTWRGSAAVRTPVAEGDHEVVRRLRGAGAVILGVTRMPELGLWAVTDDETAVTRNPWDPARTPGGSSGGAAAAVAAGLVPIAHANDGLGSIRIPAACCGLVGLKPGRGVVPWQLGEEGWFGLAEHGMLTTTVADAAVGFQVLAGRPQEKLVPPQRLRVGVSLRSPVRGIAADEPNRDAVAAAGRLLAAAGHDTVPADPVYPTALGLKGIATWFAAASADVRAGGVERRHLQRRSRRHVALGEWAQRRGYVRQADRDAWRERSIGFFADHSVDLLLTPALASAPPAAQSWSGRSWRSNMSTSIRYAPFAAPWNIAGLPALVVPVGRRPDGLPVAVQLVGPPGSELLLLGVAGQFEMQAPWARHAPGYPRVGTGSPAPA</sequence>
<dbReference type="InterPro" id="IPR000120">
    <property type="entry name" value="Amidase"/>
</dbReference>
<name>A0A1C4V805_MICEC</name>
<dbReference type="GO" id="GO:0003824">
    <property type="term" value="F:catalytic activity"/>
    <property type="evidence" value="ECO:0007669"/>
    <property type="project" value="InterPro"/>
</dbReference>
<dbReference type="PANTHER" id="PTHR11895:SF7">
    <property type="entry name" value="GLUTAMYL-TRNA(GLN) AMIDOTRANSFERASE SUBUNIT A, MITOCHONDRIAL"/>
    <property type="match status" value="1"/>
</dbReference>
<dbReference type="FunCoup" id="A0A1C4V805">
    <property type="interactions" value="84"/>
</dbReference>
<evidence type="ECO:0000256" key="1">
    <source>
        <dbReference type="ARBA" id="ARBA00009199"/>
    </source>
</evidence>
<dbReference type="Proteomes" id="UP000198253">
    <property type="component" value="Chromosome I"/>
</dbReference>
<protein>
    <submittedName>
        <fullName evidence="3">Amidase</fullName>
    </submittedName>
</protein>
<reference evidence="4" key="1">
    <citation type="submission" date="2016-06" db="EMBL/GenBank/DDBJ databases">
        <authorList>
            <person name="Varghese N."/>
            <person name="Submissions Spin"/>
        </authorList>
    </citation>
    <scope>NUCLEOTIDE SEQUENCE [LARGE SCALE GENOMIC DNA]</scope>
    <source>
        <strain evidence="4">DSM 43816</strain>
    </source>
</reference>
<organism evidence="3 4">
    <name type="scientific">Micromonospora echinospora</name>
    <name type="common">Micromonospora purpurea</name>
    <dbReference type="NCBI Taxonomy" id="1877"/>
    <lineage>
        <taxon>Bacteria</taxon>
        <taxon>Bacillati</taxon>
        <taxon>Actinomycetota</taxon>
        <taxon>Actinomycetes</taxon>
        <taxon>Micromonosporales</taxon>
        <taxon>Micromonosporaceae</taxon>
        <taxon>Micromonospora</taxon>
    </lineage>
</organism>
<dbReference type="Gene3D" id="3.90.1300.10">
    <property type="entry name" value="Amidase signature (AS) domain"/>
    <property type="match status" value="1"/>
</dbReference>
<dbReference type="InParanoid" id="A0A1C4V805"/>
<dbReference type="PANTHER" id="PTHR11895">
    <property type="entry name" value="TRANSAMIDASE"/>
    <property type="match status" value="1"/>
</dbReference>
<proteinExistence type="inferred from homology"/>
<accession>A0A1C4V805</accession>
<feature type="domain" description="Amidase" evidence="2">
    <location>
        <begin position="30"/>
        <end position="437"/>
    </location>
</feature>
<keyword evidence="4" id="KW-1185">Reference proteome</keyword>
<gene>
    <name evidence="3" type="ORF">GA0070618_1036</name>
</gene>